<dbReference type="EMBL" id="FWXV01000001">
    <property type="protein sequence ID" value="SMC53033.1"/>
    <property type="molecule type" value="Genomic_DNA"/>
</dbReference>
<feature type="chain" id="PRO_5012305999" description="Superoxide dismutase" evidence="1">
    <location>
        <begin position="24"/>
        <end position="311"/>
    </location>
</feature>
<evidence type="ECO:0000313" key="2">
    <source>
        <dbReference type="EMBL" id="SMC53033.1"/>
    </source>
</evidence>
<accession>A0A1Y5WUU0</accession>
<proteinExistence type="predicted"/>
<gene>
    <name evidence="2" type="ORF">SAMN05661093_00392</name>
</gene>
<evidence type="ECO:0008006" key="4">
    <source>
        <dbReference type="Google" id="ProtNLM"/>
    </source>
</evidence>
<name>A0A1Y5WUU0_KIBAR</name>
<protein>
    <recommendedName>
        <fullName evidence="4">Superoxide dismutase</fullName>
    </recommendedName>
</protein>
<evidence type="ECO:0000256" key="1">
    <source>
        <dbReference type="SAM" id="SignalP"/>
    </source>
</evidence>
<dbReference type="InterPro" id="IPR011042">
    <property type="entry name" value="6-blade_b-propeller_TolB-like"/>
</dbReference>
<evidence type="ECO:0000313" key="3">
    <source>
        <dbReference type="Proteomes" id="UP000192674"/>
    </source>
</evidence>
<keyword evidence="3" id="KW-1185">Reference proteome</keyword>
<dbReference type="OrthoDB" id="504981at2"/>
<keyword evidence="1" id="KW-0732">Signal</keyword>
<sequence>MRLRRALLLSSMLVIGLAAPAAATQPEKVIVLPGASSAEGIAAGYGTEFFAGDLFRGDIFRGDARRGKAELFIDAPTGRLAVGMITDLRHDLLFVAGGTTGQAYVYDTRRGTTVAEYQFVPANQGFINDVTLTREGAWFTDSMNPRLYFVPVSRFGKPGPAKTLALSGPAADTSGAFNLNGINTTPDGRALIVAHSSRGELIRVDARTGTSQTVAGVSVTGADGVARDGRTVWVVQGVNHVGGNPVTGQVSRIRLTADGSAGVLDKVITSTNFQTPATAAKLGNKLAVVNAKFDTGFPPTADTYEVVVTNS</sequence>
<organism evidence="2 3">
    <name type="scientific">Kibdelosporangium aridum</name>
    <dbReference type="NCBI Taxonomy" id="2030"/>
    <lineage>
        <taxon>Bacteria</taxon>
        <taxon>Bacillati</taxon>
        <taxon>Actinomycetota</taxon>
        <taxon>Actinomycetes</taxon>
        <taxon>Pseudonocardiales</taxon>
        <taxon>Pseudonocardiaceae</taxon>
        <taxon>Kibdelosporangium</taxon>
    </lineage>
</organism>
<dbReference type="Proteomes" id="UP000192674">
    <property type="component" value="Unassembled WGS sequence"/>
</dbReference>
<feature type="signal peptide" evidence="1">
    <location>
        <begin position="1"/>
        <end position="23"/>
    </location>
</feature>
<dbReference type="RefSeq" id="WP_084424304.1">
    <property type="nucleotide sequence ID" value="NZ_FWXV01000001.1"/>
</dbReference>
<dbReference type="Gene3D" id="2.120.10.30">
    <property type="entry name" value="TolB, C-terminal domain"/>
    <property type="match status" value="1"/>
</dbReference>
<dbReference type="SUPFAM" id="SSF63825">
    <property type="entry name" value="YWTD domain"/>
    <property type="match status" value="1"/>
</dbReference>
<reference evidence="2 3" key="1">
    <citation type="submission" date="2017-04" db="EMBL/GenBank/DDBJ databases">
        <authorList>
            <person name="Afonso C.L."/>
            <person name="Miller P.J."/>
            <person name="Scott M.A."/>
            <person name="Spackman E."/>
            <person name="Goraichik I."/>
            <person name="Dimitrov K.M."/>
            <person name="Suarez D.L."/>
            <person name="Swayne D.E."/>
        </authorList>
    </citation>
    <scope>NUCLEOTIDE SEQUENCE [LARGE SCALE GENOMIC DNA]</scope>
    <source>
        <strain evidence="2 3">DSM 43828</strain>
    </source>
</reference>
<dbReference type="AlphaFoldDB" id="A0A1Y5WUU0"/>